<evidence type="ECO:0000256" key="3">
    <source>
        <dbReference type="ARBA" id="ARBA00022692"/>
    </source>
</evidence>
<keyword evidence="4 6" id="KW-1133">Transmembrane helix</keyword>
<comment type="subcellular location">
    <subcellularLocation>
        <location evidence="1">Cell membrane</location>
        <topology evidence="1">Multi-pass membrane protein</topology>
    </subcellularLocation>
</comment>
<keyword evidence="3 6" id="KW-0812">Transmembrane</keyword>
<feature type="transmembrane region" description="Helical" evidence="6">
    <location>
        <begin position="36"/>
        <end position="65"/>
    </location>
</feature>
<accession>A0A852SXV1</accession>
<evidence type="ECO:0000256" key="5">
    <source>
        <dbReference type="ARBA" id="ARBA00023136"/>
    </source>
</evidence>
<evidence type="ECO:0000256" key="4">
    <source>
        <dbReference type="ARBA" id="ARBA00022989"/>
    </source>
</evidence>
<evidence type="ECO:0000256" key="6">
    <source>
        <dbReference type="SAM" id="Phobius"/>
    </source>
</evidence>
<protein>
    <submittedName>
        <fullName evidence="7">Uncharacterized membrane protein YgaE (UPF0421/DUF939 family)</fullName>
    </submittedName>
</protein>
<dbReference type="RefSeq" id="WP_179454949.1">
    <property type="nucleotide sequence ID" value="NZ_BAAAPX010000001.1"/>
</dbReference>
<dbReference type="PANTHER" id="PTHR30509">
    <property type="entry name" value="P-HYDROXYBENZOIC ACID EFFLUX PUMP SUBUNIT-RELATED"/>
    <property type="match status" value="1"/>
</dbReference>
<dbReference type="PANTHER" id="PTHR30509:SF9">
    <property type="entry name" value="MULTIDRUG RESISTANCE PROTEIN MDTO"/>
    <property type="match status" value="1"/>
</dbReference>
<dbReference type="InterPro" id="IPR010343">
    <property type="entry name" value="ArAE_1"/>
</dbReference>
<dbReference type="AlphaFoldDB" id="A0A852SXV1"/>
<proteinExistence type="predicted"/>
<feature type="transmembrane region" description="Helical" evidence="6">
    <location>
        <begin position="77"/>
        <end position="97"/>
    </location>
</feature>
<name>A0A852SXV1_9MICO</name>
<dbReference type="Proteomes" id="UP000589620">
    <property type="component" value="Unassembled WGS sequence"/>
</dbReference>
<gene>
    <name evidence="7" type="ORF">BJ963_000923</name>
</gene>
<keyword evidence="2" id="KW-1003">Cell membrane</keyword>
<keyword evidence="8" id="KW-1185">Reference proteome</keyword>
<comment type="caution">
    <text evidence="7">The sequence shown here is derived from an EMBL/GenBank/DDBJ whole genome shotgun (WGS) entry which is preliminary data.</text>
</comment>
<evidence type="ECO:0000256" key="2">
    <source>
        <dbReference type="ARBA" id="ARBA00022475"/>
    </source>
</evidence>
<dbReference type="GO" id="GO:0005886">
    <property type="term" value="C:plasma membrane"/>
    <property type="evidence" value="ECO:0007669"/>
    <property type="project" value="UniProtKB-SubCell"/>
</dbReference>
<evidence type="ECO:0000313" key="7">
    <source>
        <dbReference type="EMBL" id="NYD73404.1"/>
    </source>
</evidence>
<sequence>MARTRSSGRRLPAGIALPATIRTSTRAPFLQVVKTAVAMILAWTVASIFVHGELPVFATIAALLVVQPSVNQSVGRAIERSIGVIVGVVIAYLIGLAFGTNSWIVLLAVVVSVLLAWALRLTPGTANQVPITAMLVLAIGASDPQYALARIVETVIGAVIGVVVNVAVVPPVLTAPARQAVIALGREIASTLDRLATALTTEQTRAELDALLIEARLLRPMETKAQAALIAADESLSLNPRQRKHRVFLQHDQELFDRLRPLINRTLGMTRAYHDHYDDSLAGEPTIHAIAEELHRAAHDLRLLARDPDEPIVEPGTETAGIPVLTAPLTVATPDPRHWVLIGSLVEDLRRIHVEIAGDDASTG</sequence>
<dbReference type="Pfam" id="PF06081">
    <property type="entry name" value="ArAE_1"/>
    <property type="match status" value="1"/>
</dbReference>
<organism evidence="7 8">
    <name type="scientific">Leifsonia soli</name>
    <dbReference type="NCBI Taxonomy" id="582665"/>
    <lineage>
        <taxon>Bacteria</taxon>
        <taxon>Bacillati</taxon>
        <taxon>Actinomycetota</taxon>
        <taxon>Actinomycetes</taxon>
        <taxon>Micrococcales</taxon>
        <taxon>Microbacteriaceae</taxon>
        <taxon>Leifsonia</taxon>
    </lineage>
</organism>
<evidence type="ECO:0000256" key="1">
    <source>
        <dbReference type="ARBA" id="ARBA00004651"/>
    </source>
</evidence>
<reference evidence="7 8" key="1">
    <citation type="submission" date="2020-07" db="EMBL/GenBank/DDBJ databases">
        <title>Sequencing the genomes of 1000 actinobacteria strains.</title>
        <authorList>
            <person name="Klenk H.-P."/>
        </authorList>
    </citation>
    <scope>NUCLEOTIDE SEQUENCE [LARGE SCALE GENOMIC DNA]</scope>
    <source>
        <strain evidence="7 8">DSM 23871</strain>
    </source>
</reference>
<feature type="transmembrane region" description="Helical" evidence="6">
    <location>
        <begin position="103"/>
        <end position="119"/>
    </location>
</feature>
<feature type="transmembrane region" description="Helical" evidence="6">
    <location>
        <begin position="155"/>
        <end position="173"/>
    </location>
</feature>
<dbReference type="EMBL" id="JACCBJ010000001">
    <property type="protein sequence ID" value="NYD73404.1"/>
    <property type="molecule type" value="Genomic_DNA"/>
</dbReference>
<keyword evidence="5 6" id="KW-0472">Membrane</keyword>
<evidence type="ECO:0000313" key="8">
    <source>
        <dbReference type="Proteomes" id="UP000589620"/>
    </source>
</evidence>